<dbReference type="CDD" id="cd00082">
    <property type="entry name" value="HisKA"/>
    <property type="match status" value="1"/>
</dbReference>
<keyword evidence="13 14" id="KW-0472">Membrane</keyword>
<evidence type="ECO:0000256" key="9">
    <source>
        <dbReference type="ARBA" id="ARBA00022777"/>
    </source>
</evidence>
<dbReference type="SMART" id="SM00388">
    <property type="entry name" value="HisKA"/>
    <property type="match status" value="1"/>
</dbReference>
<evidence type="ECO:0000256" key="1">
    <source>
        <dbReference type="ARBA" id="ARBA00000085"/>
    </source>
</evidence>
<evidence type="ECO:0000256" key="13">
    <source>
        <dbReference type="ARBA" id="ARBA00023136"/>
    </source>
</evidence>
<evidence type="ECO:0000256" key="12">
    <source>
        <dbReference type="ARBA" id="ARBA00023012"/>
    </source>
</evidence>
<dbReference type="PANTHER" id="PTHR45528:SF1">
    <property type="entry name" value="SENSOR HISTIDINE KINASE CPXA"/>
    <property type="match status" value="1"/>
</dbReference>
<dbReference type="Pfam" id="PF00512">
    <property type="entry name" value="HisKA"/>
    <property type="match status" value="1"/>
</dbReference>
<dbReference type="RefSeq" id="WP_211141809.1">
    <property type="nucleotide sequence ID" value="NZ_JAEEGB010000006.1"/>
</dbReference>
<dbReference type="Pfam" id="PF02518">
    <property type="entry name" value="HATPase_c"/>
    <property type="match status" value="1"/>
</dbReference>
<dbReference type="PROSITE" id="PS50109">
    <property type="entry name" value="HIS_KIN"/>
    <property type="match status" value="1"/>
</dbReference>
<evidence type="ECO:0000256" key="14">
    <source>
        <dbReference type="SAM" id="Phobius"/>
    </source>
</evidence>
<comment type="subcellular location">
    <subcellularLocation>
        <location evidence="2">Cell membrane</location>
        <topology evidence="2">Multi-pass membrane protein</topology>
    </subcellularLocation>
</comment>
<dbReference type="InterPro" id="IPR003660">
    <property type="entry name" value="HAMP_dom"/>
</dbReference>
<keyword evidence="9 17" id="KW-0418">Kinase</keyword>
<keyword evidence="4" id="KW-1003">Cell membrane</keyword>
<dbReference type="SUPFAM" id="SSF55874">
    <property type="entry name" value="ATPase domain of HSP90 chaperone/DNA topoisomerase II/histidine kinase"/>
    <property type="match status" value="1"/>
</dbReference>
<sequence>MKPSKITIKKRIFFSHIAIILISLILTAAVFDACLRIFVRTQTKKQLIIAGDIVKKSMSEDLQDLNIIIQGKNNKELIKSMLEINKTLRKTQSFLDINYAIFGKNKNIIYPLKESNQEYLLLQNSLLPMINKKKLITSETKKNNVFYFNASGKRYAATIYPLESSNNLKEGYLLIYSDLDKSSKLTTIVNIMLLSIMVIAAIIALIISNNVSEKISRPISQLSKYANKIGERKYDMEPIKYNDDEIGQLAETMYSMTQKLSAYDSTMKTFMQNASHELRTPLMSIQGYAEGIKYGVVDDQNKAVDIVIEESKRLSQLVEDLLYLSKIDALQEEMNFERINTEDMIRSSIERVSGIAVKKEKVINFSYNENNIMLLGDEEKLIRAIINILGNSLRYSKKYIDVTLKKEGSKIIILLEDDGPGFDEKDIANIFDRFYKGKQGNYGLGLAITKSIIEKHNGSIVAENCVKGGACFKITLPGGSD</sequence>
<comment type="catalytic activity">
    <reaction evidence="1">
        <text>ATP + protein L-histidine = ADP + protein N-phospho-L-histidine.</text>
        <dbReference type="EC" id="2.7.13.3"/>
    </reaction>
</comment>
<dbReference type="EMBL" id="JAEEGB010000006">
    <property type="protein sequence ID" value="MBI6872297.1"/>
    <property type="molecule type" value="Genomic_DNA"/>
</dbReference>
<evidence type="ECO:0000313" key="17">
    <source>
        <dbReference type="EMBL" id="MBI6872297.1"/>
    </source>
</evidence>
<keyword evidence="6" id="KW-0808">Transferase</keyword>
<dbReference type="PANTHER" id="PTHR45528">
    <property type="entry name" value="SENSOR HISTIDINE KINASE CPXA"/>
    <property type="match status" value="1"/>
</dbReference>
<dbReference type="SUPFAM" id="SSF47384">
    <property type="entry name" value="Homodimeric domain of signal transducing histidine kinase"/>
    <property type="match status" value="1"/>
</dbReference>
<dbReference type="InterPro" id="IPR004358">
    <property type="entry name" value="Sig_transdc_His_kin-like_C"/>
</dbReference>
<reference evidence="17" key="1">
    <citation type="submission" date="2020-12" db="EMBL/GenBank/DDBJ databases">
        <title>Clostridium thailandense sp. nov., a novel acetogenic bacterium isolated from peat land soil in Thailand.</title>
        <authorList>
            <person name="Chaikitkaew S."/>
            <person name="Birkeland N.K."/>
        </authorList>
    </citation>
    <scope>NUCLEOTIDE SEQUENCE</scope>
    <source>
        <strain evidence="17">DSM 17425</strain>
    </source>
</reference>
<dbReference type="Proteomes" id="UP000622687">
    <property type="component" value="Unassembled WGS sequence"/>
</dbReference>
<evidence type="ECO:0000256" key="6">
    <source>
        <dbReference type="ARBA" id="ARBA00022679"/>
    </source>
</evidence>
<comment type="caution">
    <text evidence="17">The sequence shown here is derived from an EMBL/GenBank/DDBJ whole genome shotgun (WGS) entry which is preliminary data.</text>
</comment>
<dbReference type="GO" id="GO:0000155">
    <property type="term" value="F:phosphorelay sensor kinase activity"/>
    <property type="evidence" value="ECO:0007669"/>
    <property type="project" value="InterPro"/>
</dbReference>
<dbReference type="Gene3D" id="1.10.287.130">
    <property type="match status" value="1"/>
</dbReference>
<evidence type="ECO:0000256" key="2">
    <source>
        <dbReference type="ARBA" id="ARBA00004651"/>
    </source>
</evidence>
<evidence type="ECO:0000256" key="5">
    <source>
        <dbReference type="ARBA" id="ARBA00022553"/>
    </source>
</evidence>
<keyword evidence="11 14" id="KW-1133">Transmembrane helix</keyword>
<evidence type="ECO:0000313" key="18">
    <source>
        <dbReference type="Proteomes" id="UP000622687"/>
    </source>
</evidence>
<evidence type="ECO:0000256" key="8">
    <source>
        <dbReference type="ARBA" id="ARBA00022741"/>
    </source>
</evidence>
<organism evidence="17 18">
    <name type="scientific">Clostridium aciditolerans</name>
    <dbReference type="NCBI Taxonomy" id="339861"/>
    <lineage>
        <taxon>Bacteria</taxon>
        <taxon>Bacillati</taxon>
        <taxon>Bacillota</taxon>
        <taxon>Clostridia</taxon>
        <taxon>Eubacteriales</taxon>
        <taxon>Clostridiaceae</taxon>
        <taxon>Clostridium</taxon>
    </lineage>
</organism>
<evidence type="ECO:0000259" key="16">
    <source>
        <dbReference type="PROSITE" id="PS50885"/>
    </source>
</evidence>
<dbReference type="InterPro" id="IPR005467">
    <property type="entry name" value="His_kinase_dom"/>
</dbReference>
<dbReference type="InterPro" id="IPR003661">
    <property type="entry name" value="HisK_dim/P_dom"/>
</dbReference>
<dbReference type="SUPFAM" id="SSF158472">
    <property type="entry name" value="HAMP domain-like"/>
    <property type="match status" value="1"/>
</dbReference>
<name>A0A934HXB8_9CLOT</name>
<evidence type="ECO:0000256" key="10">
    <source>
        <dbReference type="ARBA" id="ARBA00022840"/>
    </source>
</evidence>
<evidence type="ECO:0000256" key="11">
    <source>
        <dbReference type="ARBA" id="ARBA00022989"/>
    </source>
</evidence>
<dbReference type="GO" id="GO:0005886">
    <property type="term" value="C:plasma membrane"/>
    <property type="evidence" value="ECO:0007669"/>
    <property type="project" value="UniProtKB-SubCell"/>
</dbReference>
<feature type="transmembrane region" description="Helical" evidence="14">
    <location>
        <begin position="12"/>
        <end position="31"/>
    </location>
</feature>
<dbReference type="SMART" id="SM00304">
    <property type="entry name" value="HAMP"/>
    <property type="match status" value="1"/>
</dbReference>
<keyword evidence="7 14" id="KW-0812">Transmembrane</keyword>
<dbReference type="FunFam" id="1.10.287.130:FF:000001">
    <property type="entry name" value="Two-component sensor histidine kinase"/>
    <property type="match status" value="1"/>
</dbReference>
<dbReference type="PROSITE" id="PS50885">
    <property type="entry name" value="HAMP"/>
    <property type="match status" value="1"/>
</dbReference>
<evidence type="ECO:0000256" key="4">
    <source>
        <dbReference type="ARBA" id="ARBA00022475"/>
    </source>
</evidence>
<protein>
    <recommendedName>
        <fullName evidence="3">histidine kinase</fullName>
        <ecNumber evidence="3">2.7.13.3</ecNumber>
    </recommendedName>
</protein>
<feature type="domain" description="HAMP" evidence="16">
    <location>
        <begin position="213"/>
        <end position="265"/>
    </location>
</feature>
<dbReference type="SMART" id="SM00387">
    <property type="entry name" value="HATPase_c"/>
    <property type="match status" value="1"/>
</dbReference>
<dbReference type="PRINTS" id="PR00344">
    <property type="entry name" value="BCTRLSENSOR"/>
</dbReference>
<dbReference type="AlphaFoldDB" id="A0A934HXB8"/>
<dbReference type="InterPro" id="IPR050398">
    <property type="entry name" value="HssS/ArlS-like"/>
</dbReference>
<evidence type="ECO:0000256" key="3">
    <source>
        <dbReference type="ARBA" id="ARBA00012438"/>
    </source>
</evidence>
<accession>A0A934HXB8</accession>
<gene>
    <name evidence="17" type="ORF">I6U51_06190</name>
</gene>
<dbReference type="Gene3D" id="3.30.565.10">
    <property type="entry name" value="Histidine kinase-like ATPase, C-terminal domain"/>
    <property type="match status" value="1"/>
</dbReference>
<keyword evidence="5" id="KW-0597">Phosphoprotein</keyword>
<feature type="transmembrane region" description="Helical" evidence="14">
    <location>
        <begin position="188"/>
        <end position="207"/>
    </location>
</feature>
<evidence type="ECO:0000256" key="7">
    <source>
        <dbReference type="ARBA" id="ARBA00022692"/>
    </source>
</evidence>
<dbReference type="GO" id="GO:0005524">
    <property type="term" value="F:ATP binding"/>
    <property type="evidence" value="ECO:0007669"/>
    <property type="project" value="UniProtKB-KW"/>
</dbReference>
<keyword evidence="8" id="KW-0547">Nucleotide-binding</keyword>
<proteinExistence type="predicted"/>
<dbReference type="InterPro" id="IPR036097">
    <property type="entry name" value="HisK_dim/P_sf"/>
</dbReference>
<feature type="domain" description="Histidine kinase" evidence="15">
    <location>
        <begin position="273"/>
        <end position="480"/>
    </location>
</feature>
<keyword evidence="18" id="KW-1185">Reference proteome</keyword>
<dbReference type="InterPro" id="IPR003594">
    <property type="entry name" value="HATPase_dom"/>
</dbReference>
<keyword evidence="12" id="KW-0902">Two-component regulatory system</keyword>
<dbReference type="CDD" id="cd06225">
    <property type="entry name" value="HAMP"/>
    <property type="match status" value="1"/>
</dbReference>
<keyword evidence="10" id="KW-0067">ATP-binding</keyword>
<dbReference type="InterPro" id="IPR036890">
    <property type="entry name" value="HATPase_C_sf"/>
</dbReference>
<dbReference type="Gene3D" id="6.10.340.10">
    <property type="match status" value="1"/>
</dbReference>
<dbReference type="CDD" id="cd00075">
    <property type="entry name" value="HATPase"/>
    <property type="match status" value="1"/>
</dbReference>
<dbReference type="EC" id="2.7.13.3" evidence="3"/>
<evidence type="ECO:0000259" key="15">
    <source>
        <dbReference type="PROSITE" id="PS50109"/>
    </source>
</evidence>